<comment type="caution">
    <text evidence="1">The sequence shown here is derived from an EMBL/GenBank/DDBJ whole genome shotgun (WGS) entry which is preliminary data.</text>
</comment>
<keyword evidence="2" id="KW-1185">Reference proteome</keyword>
<evidence type="ECO:0000313" key="1">
    <source>
        <dbReference type="EMBL" id="MPC30129.1"/>
    </source>
</evidence>
<proteinExistence type="predicted"/>
<sequence length="162" mass="18115">MITGRRERENTTTSASATNLRLLQDVVTGPWQVFLRAREAKWLEWCCSVPPTRTHNRSFSLQDLEQGQDTHYLLSCLATTHPAYHEASPRPSHTSISVLVINEHGIAEYFDECGGGSIICWWKINCLAGLKMLCSFFLQHPCSPQSGPLSPFPTHNMPSSAT</sequence>
<accession>A0A5B7E9N2</accession>
<gene>
    <name evidence="1" type="ORF">E2C01_023387</name>
</gene>
<dbReference type="AlphaFoldDB" id="A0A5B7E9N2"/>
<name>A0A5B7E9N2_PORTR</name>
<protein>
    <submittedName>
        <fullName evidence="1">Uncharacterized protein</fullName>
    </submittedName>
</protein>
<organism evidence="1 2">
    <name type="scientific">Portunus trituberculatus</name>
    <name type="common">Swimming crab</name>
    <name type="synonym">Neptunus trituberculatus</name>
    <dbReference type="NCBI Taxonomy" id="210409"/>
    <lineage>
        <taxon>Eukaryota</taxon>
        <taxon>Metazoa</taxon>
        <taxon>Ecdysozoa</taxon>
        <taxon>Arthropoda</taxon>
        <taxon>Crustacea</taxon>
        <taxon>Multicrustacea</taxon>
        <taxon>Malacostraca</taxon>
        <taxon>Eumalacostraca</taxon>
        <taxon>Eucarida</taxon>
        <taxon>Decapoda</taxon>
        <taxon>Pleocyemata</taxon>
        <taxon>Brachyura</taxon>
        <taxon>Eubrachyura</taxon>
        <taxon>Portunoidea</taxon>
        <taxon>Portunidae</taxon>
        <taxon>Portuninae</taxon>
        <taxon>Portunus</taxon>
    </lineage>
</organism>
<dbReference type="Proteomes" id="UP000324222">
    <property type="component" value="Unassembled WGS sequence"/>
</dbReference>
<evidence type="ECO:0000313" key="2">
    <source>
        <dbReference type="Proteomes" id="UP000324222"/>
    </source>
</evidence>
<reference evidence="1 2" key="1">
    <citation type="submission" date="2019-05" db="EMBL/GenBank/DDBJ databases">
        <title>Another draft genome of Portunus trituberculatus and its Hox gene families provides insights of decapod evolution.</title>
        <authorList>
            <person name="Jeong J.-H."/>
            <person name="Song I."/>
            <person name="Kim S."/>
            <person name="Choi T."/>
            <person name="Kim D."/>
            <person name="Ryu S."/>
            <person name="Kim W."/>
        </authorList>
    </citation>
    <scope>NUCLEOTIDE SEQUENCE [LARGE SCALE GENOMIC DNA]</scope>
    <source>
        <tissue evidence="1">Muscle</tissue>
    </source>
</reference>
<dbReference type="EMBL" id="VSRR010002198">
    <property type="protein sequence ID" value="MPC30129.1"/>
    <property type="molecule type" value="Genomic_DNA"/>
</dbReference>